<comment type="caution">
    <text evidence="1">The sequence shown here is derived from an EMBL/GenBank/DDBJ whole genome shotgun (WGS) entry which is preliminary data.</text>
</comment>
<proteinExistence type="predicted"/>
<protein>
    <submittedName>
        <fullName evidence="1">Uncharacterized protein</fullName>
    </submittedName>
</protein>
<dbReference type="Proteomes" id="UP001141259">
    <property type="component" value="Unassembled WGS sequence"/>
</dbReference>
<reference evidence="1" key="1">
    <citation type="submission" date="2022-08" db="EMBL/GenBank/DDBJ databases">
        <authorList>
            <person name="Tistechok S."/>
            <person name="Samborskyy M."/>
            <person name="Roman I."/>
        </authorList>
    </citation>
    <scope>NUCLEOTIDE SEQUENCE</scope>
    <source>
        <strain evidence="1">DSM 103496</strain>
    </source>
</reference>
<name>A0A9X3A1K1_9PSEU</name>
<dbReference type="AlphaFoldDB" id="A0A9X3A1K1"/>
<dbReference type="RefSeq" id="WP_259625248.1">
    <property type="nucleotide sequence ID" value="NZ_JANYMP010000011.1"/>
</dbReference>
<keyword evidence="2" id="KW-1185">Reference proteome</keyword>
<organism evidence="1 2">
    <name type="scientific">Umezawaea endophytica</name>
    <dbReference type="NCBI Taxonomy" id="1654476"/>
    <lineage>
        <taxon>Bacteria</taxon>
        <taxon>Bacillati</taxon>
        <taxon>Actinomycetota</taxon>
        <taxon>Actinomycetes</taxon>
        <taxon>Pseudonocardiales</taxon>
        <taxon>Pseudonocardiaceae</taxon>
        <taxon>Umezawaea</taxon>
    </lineage>
</organism>
<dbReference type="EMBL" id="JANYMP010000011">
    <property type="protein sequence ID" value="MCS7479744.1"/>
    <property type="molecule type" value="Genomic_DNA"/>
</dbReference>
<gene>
    <name evidence="1" type="ORF">NZH93_23025</name>
</gene>
<evidence type="ECO:0000313" key="2">
    <source>
        <dbReference type="Proteomes" id="UP001141259"/>
    </source>
</evidence>
<evidence type="ECO:0000313" key="1">
    <source>
        <dbReference type="EMBL" id="MCS7479744.1"/>
    </source>
</evidence>
<accession>A0A9X3A1K1</accession>
<sequence>MSRARHNEARRGLRLFRKRKDDLLERSIRTCPGCDADVHVFADVCRHCGGELEIFAA</sequence>